<dbReference type="GO" id="GO:0016746">
    <property type="term" value="F:acyltransferase activity"/>
    <property type="evidence" value="ECO:0007669"/>
    <property type="project" value="UniProtKB-KW"/>
</dbReference>
<feature type="transmembrane region" description="Helical" evidence="1">
    <location>
        <begin position="51"/>
        <end position="74"/>
    </location>
</feature>
<keyword evidence="1" id="KW-1133">Transmembrane helix</keyword>
<feature type="transmembrane region" description="Helical" evidence="1">
    <location>
        <begin position="196"/>
        <end position="214"/>
    </location>
</feature>
<dbReference type="Pfam" id="PF01757">
    <property type="entry name" value="Acyl_transf_3"/>
    <property type="match status" value="1"/>
</dbReference>
<reference evidence="3 4" key="1">
    <citation type="submission" date="2022-10" db="EMBL/GenBank/DDBJ databases">
        <title>Defluviimonas sp. nov., isolated from ocean surface water.</title>
        <authorList>
            <person name="He W."/>
            <person name="Wang L."/>
            <person name="Zhang D.-F."/>
        </authorList>
    </citation>
    <scope>NUCLEOTIDE SEQUENCE [LARGE SCALE GENOMIC DNA]</scope>
    <source>
        <strain evidence="3 4">WL0002</strain>
    </source>
</reference>
<organism evidence="3 4">
    <name type="scientific">Albidovulum marisflavi</name>
    <dbReference type="NCBI Taxonomy" id="2984159"/>
    <lineage>
        <taxon>Bacteria</taxon>
        <taxon>Pseudomonadati</taxon>
        <taxon>Pseudomonadota</taxon>
        <taxon>Alphaproteobacteria</taxon>
        <taxon>Rhodobacterales</taxon>
        <taxon>Paracoccaceae</taxon>
        <taxon>Albidovulum</taxon>
    </lineage>
</organism>
<gene>
    <name evidence="3" type="ORF">OEW28_05565</name>
</gene>
<feature type="transmembrane region" description="Helical" evidence="1">
    <location>
        <begin position="306"/>
        <end position="329"/>
    </location>
</feature>
<dbReference type="RefSeq" id="WP_263733713.1">
    <property type="nucleotide sequence ID" value="NZ_JAOWKY010000001.1"/>
</dbReference>
<feature type="transmembrane region" description="Helical" evidence="1">
    <location>
        <begin position="136"/>
        <end position="157"/>
    </location>
</feature>
<feature type="transmembrane region" description="Helical" evidence="1">
    <location>
        <begin position="281"/>
        <end position="300"/>
    </location>
</feature>
<name>A0ABT2ZAG0_9RHOB</name>
<dbReference type="EMBL" id="JAOWKY010000001">
    <property type="protein sequence ID" value="MCV2868091.1"/>
    <property type="molecule type" value="Genomic_DNA"/>
</dbReference>
<evidence type="ECO:0000259" key="2">
    <source>
        <dbReference type="Pfam" id="PF01757"/>
    </source>
</evidence>
<dbReference type="Proteomes" id="UP001652542">
    <property type="component" value="Unassembled WGS sequence"/>
</dbReference>
<keyword evidence="3" id="KW-0012">Acyltransferase</keyword>
<evidence type="ECO:0000313" key="3">
    <source>
        <dbReference type="EMBL" id="MCV2868091.1"/>
    </source>
</evidence>
<feature type="transmembrane region" description="Helical" evidence="1">
    <location>
        <begin position="251"/>
        <end position="269"/>
    </location>
</feature>
<keyword evidence="3" id="KW-0808">Transferase</keyword>
<feature type="transmembrane region" description="Helical" evidence="1">
    <location>
        <begin position="164"/>
        <end position="184"/>
    </location>
</feature>
<dbReference type="InterPro" id="IPR002656">
    <property type="entry name" value="Acyl_transf_3_dom"/>
</dbReference>
<feature type="transmembrane region" description="Helical" evidence="1">
    <location>
        <begin position="21"/>
        <end position="39"/>
    </location>
</feature>
<dbReference type="InterPro" id="IPR050879">
    <property type="entry name" value="Acyltransferase_3"/>
</dbReference>
<dbReference type="PANTHER" id="PTHR23028">
    <property type="entry name" value="ACETYLTRANSFERASE"/>
    <property type="match status" value="1"/>
</dbReference>
<evidence type="ECO:0000256" key="1">
    <source>
        <dbReference type="SAM" id="Phobius"/>
    </source>
</evidence>
<evidence type="ECO:0000313" key="4">
    <source>
        <dbReference type="Proteomes" id="UP001652542"/>
    </source>
</evidence>
<accession>A0ABT2ZAG0</accession>
<keyword evidence="1" id="KW-0812">Transmembrane</keyword>
<feature type="transmembrane region" description="Helical" evidence="1">
    <location>
        <begin position="95"/>
        <end position="116"/>
    </location>
</feature>
<protein>
    <submittedName>
        <fullName evidence="3">Acyltransferase</fullName>
    </submittedName>
</protein>
<dbReference type="PANTHER" id="PTHR23028:SF131">
    <property type="entry name" value="BLR2367 PROTEIN"/>
    <property type="match status" value="1"/>
</dbReference>
<sequence length="356" mass="38397">MGKRAQGGDLGVRGRLEGIQALRGIAALLVAGFHLAVASRDQGFDPGLFTAFFHGEIGVDIFFVISGFIIYHAAAPKAGQGARKFLLARFWRIFPPYWAILSLYIAARVVLALGSGDLGRIPEGQQVVISALLLPLPGQIVPIAWTLSIEIVFYAIFAATFFKFGPRALVGSLLVWVGASQFYTHSATEPQQWLNLVLYSGNAEFLYGVAIAIAHRRGRLPLAGPALALGLALCIAVLAGWLPFSFPSREIAAGLPSALLVYGAVGVRLRTPRAFQVLGDASYLLYLVHILVYSVTSRVFEAILGTYAYTSPAIMLAMLAVAVAVSIALNQFGEMPYQRWYKRRSAAARGDITAQI</sequence>
<keyword evidence="1" id="KW-0472">Membrane</keyword>
<feature type="transmembrane region" description="Helical" evidence="1">
    <location>
        <begin position="226"/>
        <end position="245"/>
    </location>
</feature>
<feature type="domain" description="Acyltransferase 3" evidence="2">
    <location>
        <begin position="18"/>
        <end position="329"/>
    </location>
</feature>
<comment type="caution">
    <text evidence="3">The sequence shown here is derived from an EMBL/GenBank/DDBJ whole genome shotgun (WGS) entry which is preliminary data.</text>
</comment>
<proteinExistence type="predicted"/>
<keyword evidence="4" id="KW-1185">Reference proteome</keyword>